<reference evidence="2 3" key="1">
    <citation type="submission" date="2020-08" db="EMBL/GenBank/DDBJ databases">
        <title>Genome public.</title>
        <authorList>
            <person name="Liu C."/>
            <person name="Sun Q."/>
        </authorList>
    </citation>
    <scope>NUCLEOTIDE SEQUENCE [LARGE SCALE GENOMIC DNA]</scope>
    <source>
        <strain evidence="2 3">BX2</strain>
    </source>
</reference>
<keyword evidence="3" id="KW-1185">Reference proteome</keyword>
<keyword evidence="1" id="KW-0732">Signal</keyword>
<dbReference type="InterPro" id="IPR029475">
    <property type="entry name" value="DUF6807"/>
</dbReference>
<protein>
    <submittedName>
        <fullName evidence="2">PmoA family protein</fullName>
    </submittedName>
</protein>
<sequence>MRRLVAVVLFCLISFPSLWAAGEIRIVVEAGSYDRTDCVVSTGVSSLDLKGDLSAVVLYERIGKKRIKVSCQLLREKDGTPHLYWILTGKTPAGTMREFIAERSRKGERKAIMKTEDTGKALILKKNDNEILYYNYATVYPPAGIDPAFQRSGFIHPACAPSGNVLTTIQPKDHYHHYGIWNPWTRIEYDGNMYDLWNLKDKKGTVRARNIAVVYQGNICAGYLANLDHYIFSPSGEKVIMNESWSVKSWNIPDKFLWDFESGLHPSTDLPVLIKAYRYAGFGWRATEEWTKENCTMVTSEGKNRPEIDGTTARWIFVTGTCGGNSRSGFLVLSHPGNYNAPEPLRIWDENSNGGRGDAFVNFAPTKNKDWQLMPGKEYGLRYRICTYDGEMTADEANRLWNDFAYPPKVFIK</sequence>
<evidence type="ECO:0000313" key="3">
    <source>
        <dbReference type="Proteomes" id="UP000644010"/>
    </source>
</evidence>
<gene>
    <name evidence="2" type="ORF">H8S77_14955</name>
</gene>
<organism evidence="2 3">
    <name type="scientific">Parabacteroides segnis</name>
    <dbReference type="NCBI Taxonomy" id="2763058"/>
    <lineage>
        <taxon>Bacteria</taxon>
        <taxon>Pseudomonadati</taxon>
        <taxon>Bacteroidota</taxon>
        <taxon>Bacteroidia</taxon>
        <taxon>Bacteroidales</taxon>
        <taxon>Tannerellaceae</taxon>
        <taxon>Parabacteroides</taxon>
    </lineage>
</organism>
<dbReference type="Proteomes" id="UP000644010">
    <property type="component" value="Unassembled WGS sequence"/>
</dbReference>
<dbReference type="RefSeq" id="WP_186960091.1">
    <property type="nucleotide sequence ID" value="NZ_JACOOI010000016.1"/>
</dbReference>
<dbReference type="EMBL" id="JACOOI010000016">
    <property type="protein sequence ID" value="MBC5644181.1"/>
    <property type="molecule type" value="Genomic_DNA"/>
</dbReference>
<accession>A0ABR7E4C3</accession>
<comment type="caution">
    <text evidence="2">The sequence shown here is derived from an EMBL/GenBank/DDBJ whole genome shotgun (WGS) entry which is preliminary data.</text>
</comment>
<name>A0ABR7E4C3_9BACT</name>
<evidence type="ECO:0000256" key="1">
    <source>
        <dbReference type="SAM" id="SignalP"/>
    </source>
</evidence>
<feature type="chain" id="PRO_5047130279" evidence="1">
    <location>
        <begin position="21"/>
        <end position="413"/>
    </location>
</feature>
<dbReference type="Pfam" id="PF14100">
    <property type="entry name" value="DUF6807"/>
    <property type="match status" value="1"/>
</dbReference>
<proteinExistence type="predicted"/>
<feature type="signal peptide" evidence="1">
    <location>
        <begin position="1"/>
        <end position="20"/>
    </location>
</feature>
<evidence type="ECO:0000313" key="2">
    <source>
        <dbReference type="EMBL" id="MBC5644181.1"/>
    </source>
</evidence>